<comment type="caution">
    <text evidence="6">The sequence shown here is derived from an EMBL/GenBank/DDBJ whole genome shotgun (WGS) entry which is preliminary data.</text>
</comment>
<dbReference type="InterPro" id="IPR024909">
    <property type="entry name" value="Cys-tRNA/MSH_ligase"/>
</dbReference>
<organism evidence="6 7">
    <name type="scientific">Luethyella okanaganae</name>
    <dbReference type="NCBI Taxonomy" id="69372"/>
    <lineage>
        <taxon>Bacteria</taxon>
        <taxon>Bacillati</taxon>
        <taxon>Actinomycetota</taxon>
        <taxon>Actinomycetes</taxon>
        <taxon>Micrococcales</taxon>
        <taxon>Microbacteriaceae</taxon>
        <taxon>Luethyella</taxon>
    </lineage>
</organism>
<dbReference type="InterPro" id="IPR014729">
    <property type="entry name" value="Rossmann-like_a/b/a_fold"/>
</dbReference>
<dbReference type="PANTHER" id="PTHR10890">
    <property type="entry name" value="CYSTEINYL-TRNA SYNTHETASE"/>
    <property type="match status" value="1"/>
</dbReference>
<keyword evidence="2" id="KW-0436">Ligase</keyword>
<evidence type="ECO:0000259" key="5">
    <source>
        <dbReference type="Pfam" id="PF01406"/>
    </source>
</evidence>
<evidence type="ECO:0000256" key="4">
    <source>
        <dbReference type="ARBA" id="ARBA00022840"/>
    </source>
</evidence>
<dbReference type="RefSeq" id="WP_386728503.1">
    <property type="nucleotide sequence ID" value="NZ_JBHSTP010000001.1"/>
</dbReference>
<sequence>MKLYNSQYHVIEEPSFGKDISIYNCGYSPIEPLHLGNTRPFVVVDQLRHLLETTHGASVRLVQDISDVDVRVDSRAAELSVSSGELRDRLVASFSTDLAGIAVSRPTVGPRTSEHVEGAIELISNLFSLGFAREQNGEVYLAASAPREGVDFRQLDPEQKVREMMCFSGQLWDYSKEILLWQPRPERHPRWSSPWGWGAPSENVPCVVLAHEYIGSTMDIHVGGIDLYPHHEIEMVLGELSTGVTYARTWIHSGVVETDGVRMANSKGNTIPLRAAINTYGAGAVRLLYLSTHYRDTLNASHAALIAAHQRFARLAKMCGPILAKSSRTSERLELTSEVAHLLDQDMAAESAVSSIERTVQQRSELSAADLRGALSLVKLDTLIERFG</sequence>
<proteinExistence type="predicted"/>
<dbReference type="InterPro" id="IPR032678">
    <property type="entry name" value="tRNA-synt_1_cat_dom"/>
</dbReference>
<evidence type="ECO:0000256" key="1">
    <source>
        <dbReference type="ARBA" id="ARBA00011245"/>
    </source>
</evidence>
<dbReference type="SUPFAM" id="SSF52374">
    <property type="entry name" value="Nucleotidylyl transferase"/>
    <property type="match status" value="1"/>
</dbReference>
<reference evidence="7" key="1">
    <citation type="journal article" date="2019" name="Int. J. Syst. Evol. Microbiol.">
        <title>The Global Catalogue of Microorganisms (GCM) 10K type strain sequencing project: providing services to taxonomists for standard genome sequencing and annotation.</title>
        <authorList>
            <consortium name="The Broad Institute Genomics Platform"/>
            <consortium name="The Broad Institute Genome Sequencing Center for Infectious Disease"/>
            <person name="Wu L."/>
            <person name="Ma J."/>
        </authorList>
    </citation>
    <scope>NUCLEOTIDE SEQUENCE [LARGE SCALE GENOMIC DNA]</scope>
    <source>
        <strain evidence="7">CCUG 43304</strain>
    </source>
</reference>
<evidence type="ECO:0000313" key="6">
    <source>
        <dbReference type="EMBL" id="MFC6355533.1"/>
    </source>
</evidence>
<protein>
    <recommendedName>
        <fullName evidence="5">tRNA synthetases class I catalytic domain-containing protein</fullName>
    </recommendedName>
</protein>
<dbReference type="PRINTS" id="PR00983">
    <property type="entry name" value="TRNASYNTHCYS"/>
</dbReference>
<name>A0ABW1VCS1_9MICO</name>
<dbReference type="Proteomes" id="UP001596306">
    <property type="component" value="Unassembled WGS sequence"/>
</dbReference>
<evidence type="ECO:0000256" key="3">
    <source>
        <dbReference type="ARBA" id="ARBA00022741"/>
    </source>
</evidence>
<keyword evidence="7" id="KW-1185">Reference proteome</keyword>
<dbReference type="EMBL" id="JBHSTP010000001">
    <property type="protein sequence ID" value="MFC6355533.1"/>
    <property type="molecule type" value="Genomic_DNA"/>
</dbReference>
<keyword evidence="3" id="KW-0547">Nucleotide-binding</keyword>
<evidence type="ECO:0000313" key="7">
    <source>
        <dbReference type="Proteomes" id="UP001596306"/>
    </source>
</evidence>
<dbReference type="PANTHER" id="PTHR10890:SF3">
    <property type="entry name" value="CYSTEINE--TRNA LIGASE, CYTOPLASMIC"/>
    <property type="match status" value="1"/>
</dbReference>
<comment type="subunit">
    <text evidence="1">Monomer.</text>
</comment>
<feature type="domain" description="tRNA synthetases class I catalytic" evidence="5">
    <location>
        <begin position="17"/>
        <end position="308"/>
    </location>
</feature>
<dbReference type="Pfam" id="PF01406">
    <property type="entry name" value="tRNA-synt_1e"/>
    <property type="match status" value="1"/>
</dbReference>
<keyword evidence="4" id="KW-0067">ATP-binding</keyword>
<accession>A0ABW1VCS1</accession>
<dbReference type="Gene3D" id="3.40.50.620">
    <property type="entry name" value="HUPs"/>
    <property type="match status" value="1"/>
</dbReference>
<gene>
    <name evidence="6" type="ORF">ACFQB0_05365</name>
</gene>
<evidence type="ECO:0000256" key="2">
    <source>
        <dbReference type="ARBA" id="ARBA00022598"/>
    </source>
</evidence>